<comment type="similarity">
    <text evidence="3 9">Belongs to the glycosyl hydrolase 3 family.</text>
</comment>
<evidence type="ECO:0000256" key="1">
    <source>
        <dbReference type="ARBA" id="ARBA00000448"/>
    </source>
</evidence>
<dbReference type="Gene3D" id="2.60.40.10">
    <property type="entry name" value="Immunoglobulins"/>
    <property type="match status" value="1"/>
</dbReference>
<dbReference type="Pfam" id="PF07691">
    <property type="entry name" value="PA14"/>
    <property type="match status" value="1"/>
</dbReference>
<dbReference type="GO" id="GO:0030245">
    <property type="term" value="P:cellulose catabolic process"/>
    <property type="evidence" value="ECO:0007669"/>
    <property type="project" value="UniProtKB-UniPathway"/>
</dbReference>
<dbReference type="Pfam" id="PF00933">
    <property type="entry name" value="Glyco_hydro_3"/>
    <property type="match status" value="1"/>
</dbReference>
<organism evidence="11 12">
    <name type="scientific">Aaosphaeria arxii CBS 175.79</name>
    <dbReference type="NCBI Taxonomy" id="1450172"/>
    <lineage>
        <taxon>Eukaryota</taxon>
        <taxon>Fungi</taxon>
        <taxon>Dikarya</taxon>
        <taxon>Ascomycota</taxon>
        <taxon>Pezizomycotina</taxon>
        <taxon>Dothideomycetes</taxon>
        <taxon>Pleosporomycetidae</taxon>
        <taxon>Pleosporales</taxon>
        <taxon>Pleosporales incertae sedis</taxon>
        <taxon>Aaosphaeria</taxon>
    </lineage>
</organism>
<dbReference type="PANTHER" id="PTHR42715:SF27">
    <property type="entry name" value="BETA-GLUCOSIDASE-RELATED"/>
    <property type="match status" value="1"/>
</dbReference>
<dbReference type="InterPro" id="IPR013783">
    <property type="entry name" value="Ig-like_fold"/>
</dbReference>
<evidence type="ECO:0000256" key="7">
    <source>
        <dbReference type="ARBA" id="ARBA00023295"/>
    </source>
</evidence>
<reference evidence="11" key="1">
    <citation type="journal article" date="2020" name="Stud. Mycol.">
        <title>101 Dothideomycetes genomes: a test case for predicting lifestyles and emergence of pathogens.</title>
        <authorList>
            <person name="Haridas S."/>
            <person name="Albert R."/>
            <person name="Binder M."/>
            <person name="Bloem J."/>
            <person name="Labutti K."/>
            <person name="Salamov A."/>
            <person name="Andreopoulos B."/>
            <person name="Baker S."/>
            <person name="Barry K."/>
            <person name="Bills G."/>
            <person name="Bluhm B."/>
            <person name="Cannon C."/>
            <person name="Castanera R."/>
            <person name="Culley D."/>
            <person name="Daum C."/>
            <person name="Ezra D."/>
            <person name="Gonzalez J."/>
            <person name="Henrissat B."/>
            <person name="Kuo A."/>
            <person name="Liang C."/>
            <person name="Lipzen A."/>
            <person name="Lutzoni F."/>
            <person name="Magnuson J."/>
            <person name="Mondo S."/>
            <person name="Nolan M."/>
            <person name="Ohm R."/>
            <person name="Pangilinan J."/>
            <person name="Park H.-J."/>
            <person name="Ramirez L."/>
            <person name="Alfaro M."/>
            <person name="Sun H."/>
            <person name="Tritt A."/>
            <person name="Yoshinaga Y."/>
            <person name="Zwiers L.-H."/>
            <person name="Turgeon B."/>
            <person name="Goodwin S."/>
            <person name="Spatafora J."/>
            <person name="Crous P."/>
            <person name="Grigoriev I."/>
        </authorList>
    </citation>
    <scope>NUCLEOTIDE SEQUENCE</scope>
    <source>
        <strain evidence="11">CBS 175.79</strain>
    </source>
</reference>
<evidence type="ECO:0000256" key="4">
    <source>
        <dbReference type="ARBA" id="ARBA00022801"/>
    </source>
</evidence>
<dbReference type="SUPFAM" id="SSF52279">
    <property type="entry name" value="Beta-D-glucan exohydrolase, C-terminal domain"/>
    <property type="match status" value="1"/>
</dbReference>
<dbReference type="RefSeq" id="XP_033386338.1">
    <property type="nucleotide sequence ID" value="XM_033533067.1"/>
</dbReference>
<dbReference type="InterPro" id="IPR050288">
    <property type="entry name" value="Cellulose_deg_GH3"/>
</dbReference>
<dbReference type="UniPathway" id="UPA00696"/>
<dbReference type="FunFam" id="2.60.40.10:FF:000495">
    <property type="entry name" value="Periplasmic beta-glucosidase"/>
    <property type="match status" value="1"/>
</dbReference>
<dbReference type="InterPro" id="IPR036962">
    <property type="entry name" value="Glyco_hydro_3_N_sf"/>
</dbReference>
<comment type="pathway">
    <text evidence="2 9">Glycan metabolism; cellulose degradation.</text>
</comment>
<dbReference type="GeneID" id="54290464"/>
<dbReference type="PROSITE" id="PS51820">
    <property type="entry name" value="PA14"/>
    <property type="match status" value="1"/>
</dbReference>
<dbReference type="Gene3D" id="3.40.50.1700">
    <property type="entry name" value="Glycoside hydrolase family 3 C-terminal domain"/>
    <property type="match status" value="1"/>
</dbReference>
<gene>
    <name evidence="11" type="ORF">BU24DRAFT_479314</name>
</gene>
<dbReference type="InterPro" id="IPR011658">
    <property type="entry name" value="PA14_dom"/>
</dbReference>
<evidence type="ECO:0000259" key="10">
    <source>
        <dbReference type="PROSITE" id="PS51820"/>
    </source>
</evidence>
<evidence type="ECO:0000313" key="12">
    <source>
        <dbReference type="Proteomes" id="UP000799778"/>
    </source>
</evidence>
<dbReference type="AlphaFoldDB" id="A0A6A5XYH0"/>
<dbReference type="SMART" id="SM01217">
    <property type="entry name" value="Fn3_like"/>
    <property type="match status" value="1"/>
</dbReference>
<dbReference type="PRINTS" id="PR00133">
    <property type="entry name" value="GLHYDRLASE3"/>
</dbReference>
<evidence type="ECO:0000256" key="9">
    <source>
        <dbReference type="RuleBase" id="RU361161"/>
    </source>
</evidence>
<dbReference type="SUPFAM" id="SSF51445">
    <property type="entry name" value="(Trans)glycosidases"/>
    <property type="match status" value="1"/>
</dbReference>
<dbReference type="PROSITE" id="PS00775">
    <property type="entry name" value="GLYCOSYL_HYDROL_F3"/>
    <property type="match status" value="1"/>
</dbReference>
<sequence length="835" mass="92414">MDVDQLIEALSLEEKVALLAGADVWSTATIDRLAIPSVTFSDGPHGVRGTKFFNGKPACLLPSATAMGATFDSELLESVGRLLGSEARSRNIQGLLAPTVCIQRSPLIGRGFEAFAEDPLLSGLLASAYINGVQKQGVGCILKHYAAHDQSSMSIEDSIRVSDRTLREVHLLPFQIAVKKSNPWGIMAAYQKVNGFHASEHDCLLQQVLRKEWGWNGLTMSDWFGTYSTSEAVNAGLDLEMPGPTKWRGDRLSWAVLSRKVSTSTLDERVKNVLEYVKRAVNTDIPRDASVTDEIATSMPVARKVSADSIVLLKNEEQILPLTNTKGKRFGLIGSGFHYPAIAGGGSADLTPYYVSTPYDAMVEEVGEENITYEVGCYTHRFSPLLSQDLYLPDSHETGLLCEWFSEDPTIQSCSVLTSVTTKQSGMFFSDNFPKDFPSLWWLKIRTTYKAKKSMTFRFGLCVGGLAKMSVNGTQVIDLWTSQPEKTDDTPFFNSMSMEKFADIDVEEGQQYNIEILMKNEAYGVSVGATPAGGIRLGGCEVFDEAEAMNRAINVAKTVDIPIVIAGTGSDWEYEAADRPSLDLPGRANDLVQAVLSANPNTIVITQSGLPITMPWINEARTLVHAWFGGQETGHAMTDVLFGRINPSGRLPITFPVRMEDNPAYLTFGKSDCELYYGEGVFVGYRYYEKLDRPPLFYFGFGLSYTEFEYTNLNVPLEYEPNPDFVMTVSVDVQNVGLSDGAEVVQIYVSDEKSSVIRPKKELKAYRKVSLPAGRKLSVELHIDKYAVSFWCERTSEWIAEAGRFDVIIGRSADPRDEIHRSSFDLSKTFRWSGI</sequence>
<keyword evidence="5" id="KW-0325">Glycoprotein</keyword>
<dbReference type="Gene3D" id="2.60.120.260">
    <property type="entry name" value="Galactose-binding domain-like"/>
    <property type="match status" value="1"/>
</dbReference>
<dbReference type="Pfam" id="PF14310">
    <property type="entry name" value="Fn3-like"/>
    <property type="match status" value="1"/>
</dbReference>
<accession>A0A6A5XYH0</accession>
<dbReference type="PANTHER" id="PTHR42715">
    <property type="entry name" value="BETA-GLUCOSIDASE"/>
    <property type="match status" value="1"/>
</dbReference>
<dbReference type="Pfam" id="PF01915">
    <property type="entry name" value="Glyco_hydro_3_C"/>
    <property type="match status" value="1"/>
</dbReference>
<evidence type="ECO:0000256" key="8">
    <source>
        <dbReference type="ARBA" id="ARBA00023326"/>
    </source>
</evidence>
<dbReference type="InterPro" id="IPR019800">
    <property type="entry name" value="Glyco_hydro_3_AS"/>
</dbReference>
<dbReference type="EC" id="3.2.1.21" evidence="9"/>
<keyword evidence="6 9" id="KW-0119">Carbohydrate metabolism</keyword>
<keyword evidence="4 9" id="KW-0378">Hydrolase</keyword>
<comment type="catalytic activity">
    <reaction evidence="1 9">
        <text>Hydrolysis of terminal, non-reducing beta-D-glucosyl residues with release of beta-D-glucose.</text>
        <dbReference type="EC" id="3.2.1.21"/>
    </reaction>
</comment>
<evidence type="ECO:0000256" key="6">
    <source>
        <dbReference type="ARBA" id="ARBA00023277"/>
    </source>
</evidence>
<keyword evidence="12" id="KW-1185">Reference proteome</keyword>
<dbReference type="InterPro" id="IPR017853">
    <property type="entry name" value="GH"/>
</dbReference>
<dbReference type="InterPro" id="IPR026891">
    <property type="entry name" value="Fn3-like"/>
</dbReference>
<dbReference type="EMBL" id="ML978068">
    <property type="protein sequence ID" value="KAF2017999.1"/>
    <property type="molecule type" value="Genomic_DNA"/>
</dbReference>
<dbReference type="InterPro" id="IPR002772">
    <property type="entry name" value="Glyco_hydro_3_C"/>
</dbReference>
<evidence type="ECO:0000256" key="5">
    <source>
        <dbReference type="ARBA" id="ARBA00023180"/>
    </source>
</evidence>
<keyword evidence="7 9" id="KW-0326">Glycosidase</keyword>
<dbReference type="Proteomes" id="UP000799778">
    <property type="component" value="Unassembled WGS sequence"/>
</dbReference>
<keyword evidence="8 9" id="KW-0624">Polysaccharide degradation</keyword>
<evidence type="ECO:0000256" key="3">
    <source>
        <dbReference type="ARBA" id="ARBA00005336"/>
    </source>
</evidence>
<proteinExistence type="inferred from homology"/>
<evidence type="ECO:0000256" key="2">
    <source>
        <dbReference type="ARBA" id="ARBA00004987"/>
    </source>
</evidence>
<protein>
    <recommendedName>
        <fullName evidence="9">beta-glucosidase</fullName>
        <ecNumber evidence="9">3.2.1.21</ecNumber>
    </recommendedName>
</protein>
<dbReference type="GO" id="GO:0008422">
    <property type="term" value="F:beta-glucosidase activity"/>
    <property type="evidence" value="ECO:0007669"/>
    <property type="project" value="UniProtKB-EC"/>
</dbReference>
<dbReference type="InterPro" id="IPR036881">
    <property type="entry name" value="Glyco_hydro_3_C_sf"/>
</dbReference>
<evidence type="ECO:0000313" key="11">
    <source>
        <dbReference type="EMBL" id="KAF2017999.1"/>
    </source>
</evidence>
<dbReference type="InterPro" id="IPR001764">
    <property type="entry name" value="Glyco_hydro_3_N"/>
</dbReference>
<feature type="domain" description="PA14" evidence="10">
    <location>
        <begin position="395"/>
        <end position="553"/>
    </location>
</feature>
<dbReference type="Gene3D" id="3.20.20.300">
    <property type="entry name" value="Glycoside hydrolase, family 3, N-terminal domain"/>
    <property type="match status" value="1"/>
</dbReference>
<name>A0A6A5XYH0_9PLEO</name>
<dbReference type="OrthoDB" id="47059at2759"/>
<dbReference type="InterPro" id="IPR037524">
    <property type="entry name" value="PA14/GLEYA"/>
</dbReference>